<dbReference type="OrthoDB" id="9768630at2"/>
<dbReference type="PANTHER" id="PTHR43649:SF32">
    <property type="entry name" value="SUGAR BINDING SECRETED PROTEIN"/>
    <property type="match status" value="1"/>
</dbReference>
<accession>A0A4R1QVE4</accession>
<dbReference type="STRING" id="1469948.GCA_000732725_02170"/>
<dbReference type="PANTHER" id="PTHR43649">
    <property type="entry name" value="ARABINOSE-BINDING PROTEIN-RELATED"/>
    <property type="match status" value="1"/>
</dbReference>
<name>A0A4R1QVE4_9FIRM</name>
<dbReference type="RefSeq" id="WP_031390860.1">
    <property type="nucleotide sequence ID" value="NZ_JPNB01000002.1"/>
</dbReference>
<evidence type="ECO:0000256" key="1">
    <source>
        <dbReference type="SAM" id="MobiDB-lite"/>
    </source>
</evidence>
<dbReference type="SUPFAM" id="SSF53850">
    <property type="entry name" value="Periplasmic binding protein-like II"/>
    <property type="match status" value="1"/>
</dbReference>
<evidence type="ECO:0000256" key="2">
    <source>
        <dbReference type="SAM" id="SignalP"/>
    </source>
</evidence>
<comment type="caution">
    <text evidence="3">The sequence shown here is derived from an EMBL/GenBank/DDBJ whole genome shotgun (WGS) entry which is preliminary data.</text>
</comment>
<feature type="compositionally biased region" description="Polar residues" evidence="1">
    <location>
        <begin position="27"/>
        <end position="36"/>
    </location>
</feature>
<sequence length="457" mass="47834">MKKKLVSTVLTAALTVSLLAGCGGGTETASNSAGTDETTTKAASAAETSGDEAQADAGAAGEEKLTVWCWDPAFNINAMNKAAEVYQKDHPNFVLEVVETPWEDVQTKLTTAATSGNLDTLPDILLMQDAAFQKNVISYPDAFTDLTGKLDYSQFSAGKVGFSTVDGKNYGVPFDNGAVIASYRTDLLEQAGYKISDFENITWSDFIEKGKVVLEKTGKPMLSCVGGESDIIVMMLQSAGGSFFGADGSAQLVDNAILEEVMSTYAELVKSGVLVEVNDWDSYIGTLNSGTVAGTMAGCWIMASIQAADDQAGNWSITNMPKLDNAATATNYANQGGSSWAITSNCKNVDLAADFMGATFGGSVEFYDAILNTGAIACYLPAGDSDAYGASNDFFGGEAVYAKIIDFAGQIPACNTGVYFYEARDAVATAITNIVSGADVASELQGAQDTVNFAMGQ</sequence>
<feature type="region of interest" description="Disordered" evidence="1">
    <location>
        <begin position="26"/>
        <end position="57"/>
    </location>
</feature>
<organism evidence="3 4">
    <name type="scientific">Kineothrix alysoides</name>
    <dbReference type="NCBI Taxonomy" id="1469948"/>
    <lineage>
        <taxon>Bacteria</taxon>
        <taxon>Bacillati</taxon>
        <taxon>Bacillota</taxon>
        <taxon>Clostridia</taxon>
        <taxon>Lachnospirales</taxon>
        <taxon>Lachnospiraceae</taxon>
        <taxon>Kineothrix</taxon>
    </lineage>
</organism>
<dbReference type="InterPro" id="IPR006059">
    <property type="entry name" value="SBP"/>
</dbReference>
<protein>
    <submittedName>
        <fullName evidence="3">Carbohydrate ABC transporter substrate-binding protein (CUT1 family)</fullName>
    </submittedName>
</protein>
<dbReference type="PROSITE" id="PS51257">
    <property type="entry name" value="PROKAR_LIPOPROTEIN"/>
    <property type="match status" value="1"/>
</dbReference>
<dbReference type="AlphaFoldDB" id="A0A4R1QVE4"/>
<reference evidence="3 4" key="1">
    <citation type="submission" date="2019-03" db="EMBL/GenBank/DDBJ databases">
        <title>Genomic Encyclopedia of Type Strains, Phase IV (KMG-IV): sequencing the most valuable type-strain genomes for metagenomic binning, comparative biology and taxonomic classification.</title>
        <authorList>
            <person name="Goeker M."/>
        </authorList>
    </citation>
    <scope>NUCLEOTIDE SEQUENCE [LARGE SCALE GENOMIC DNA]</scope>
    <source>
        <strain evidence="3 4">DSM 100556</strain>
    </source>
</reference>
<feature type="chain" id="PRO_5038502696" evidence="2">
    <location>
        <begin position="21"/>
        <end position="457"/>
    </location>
</feature>
<gene>
    <name evidence="3" type="ORF">EDD76_10750</name>
</gene>
<feature type="signal peptide" evidence="2">
    <location>
        <begin position="1"/>
        <end position="20"/>
    </location>
</feature>
<dbReference type="EMBL" id="SLUO01000007">
    <property type="protein sequence ID" value="TCL57936.1"/>
    <property type="molecule type" value="Genomic_DNA"/>
</dbReference>
<dbReference type="InterPro" id="IPR050490">
    <property type="entry name" value="Bact_solute-bd_prot1"/>
</dbReference>
<evidence type="ECO:0000313" key="3">
    <source>
        <dbReference type="EMBL" id="TCL57936.1"/>
    </source>
</evidence>
<evidence type="ECO:0000313" key="4">
    <source>
        <dbReference type="Proteomes" id="UP000295718"/>
    </source>
</evidence>
<keyword evidence="2" id="KW-0732">Signal</keyword>
<dbReference type="Gene3D" id="3.40.190.10">
    <property type="entry name" value="Periplasmic binding protein-like II"/>
    <property type="match status" value="1"/>
</dbReference>
<dbReference type="Proteomes" id="UP000295718">
    <property type="component" value="Unassembled WGS sequence"/>
</dbReference>
<proteinExistence type="predicted"/>
<dbReference type="Pfam" id="PF13416">
    <property type="entry name" value="SBP_bac_8"/>
    <property type="match status" value="1"/>
</dbReference>
<keyword evidence="4" id="KW-1185">Reference proteome</keyword>